<keyword evidence="3" id="KW-1185">Reference proteome</keyword>
<name>A0A453PA81_AEGTS</name>
<proteinExistence type="predicted"/>
<reference evidence="2" key="5">
    <citation type="journal article" date="2021" name="G3 (Bethesda)">
        <title>Aegilops tauschii genome assembly Aet v5.0 features greater sequence contiguity and improved annotation.</title>
        <authorList>
            <person name="Wang L."/>
            <person name="Zhu T."/>
            <person name="Rodriguez J.C."/>
            <person name="Deal K.R."/>
            <person name="Dubcovsky J."/>
            <person name="McGuire P.E."/>
            <person name="Lux T."/>
            <person name="Spannagl M."/>
            <person name="Mayer K.F.X."/>
            <person name="Baldrich P."/>
            <person name="Meyers B.C."/>
            <person name="Huo N."/>
            <person name="Gu Y.Q."/>
            <person name="Zhou H."/>
            <person name="Devos K.M."/>
            <person name="Bennetzen J.L."/>
            <person name="Unver T."/>
            <person name="Budak H."/>
            <person name="Gulick P.J."/>
            <person name="Galiba G."/>
            <person name="Kalapos B."/>
            <person name="Nelson D.R."/>
            <person name="Li P."/>
            <person name="You F.M."/>
            <person name="Luo M.C."/>
            <person name="Dvorak J."/>
        </authorList>
    </citation>
    <scope>NUCLEOTIDE SEQUENCE [LARGE SCALE GENOMIC DNA]</scope>
    <source>
        <strain evidence="2">cv. AL8/78</strain>
    </source>
</reference>
<sequence>MPQRRRWQLDGKRELTNSQARASERYKGRLSKPAWQSSPAKHNATPEPLAAPLLSHLPLSQSYPLCFSRGSWDPSLRWLSYLVPPWCRPGSASPAKSPSPAALTP</sequence>
<reference evidence="3" key="1">
    <citation type="journal article" date="2014" name="Science">
        <title>Ancient hybridizations among the ancestral genomes of bread wheat.</title>
        <authorList>
            <consortium name="International Wheat Genome Sequencing Consortium,"/>
            <person name="Marcussen T."/>
            <person name="Sandve S.R."/>
            <person name="Heier L."/>
            <person name="Spannagl M."/>
            <person name="Pfeifer M."/>
            <person name="Jakobsen K.S."/>
            <person name="Wulff B.B."/>
            <person name="Steuernagel B."/>
            <person name="Mayer K.F."/>
            <person name="Olsen O.A."/>
        </authorList>
    </citation>
    <scope>NUCLEOTIDE SEQUENCE [LARGE SCALE GENOMIC DNA]</scope>
    <source>
        <strain evidence="3">cv. AL8/78</strain>
    </source>
</reference>
<evidence type="ECO:0000313" key="3">
    <source>
        <dbReference type="Proteomes" id="UP000015105"/>
    </source>
</evidence>
<dbReference type="Gramene" id="AET6Gv20665600.1">
    <property type="protein sequence ID" value="AET6Gv20665600.1"/>
    <property type="gene ID" value="AET6Gv20665600"/>
</dbReference>
<dbReference type="EnsemblPlants" id="AET6Gv20665600.1">
    <property type="protein sequence ID" value="AET6Gv20665600.1"/>
    <property type="gene ID" value="AET6Gv20665600"/>
</dbReference>
<dbReference type="AlphaFoldDB" id="A0A453PA81"/>
<dbReference type="Proteomes" id="UP000015105">
    <property type="component" value="Chromosome 6D"/>
</dbReference>
<organism evidence="2 3">
    <name type="scientific">Aegilops tauschii subsp. strangulata</name>
    <name type="common">Goatgrass</name>
    <dbReference type="NCBI Taxonomy" id="200361"/>
    <lineage>
        <taxon>Eukaryota</taxon>
        <taxon>Viridiplantae</taxon>
        <taxon>Streptophyta</taxon>
        <taxon>Embryophyta</taxon>
        <taxon>Tracheophyta</taxon>
        <taxon>Spermatophyta</taxon>
        <taxon>Magnoliopsida</taxon>
        <taxon>Liliopsida</taxon>
        <taxon>Poales</taxon>
        <taxon>Poaceae</taxon>
        <taxon>BOP clade</taxon>
        <taxon>Pooideae</taxon>
        <taxon>Triticodae</taxon>
        <taxon>Triticeae</taxon>
        <taxon>Triticinae</taxon>
        <taxon>Aegilops</taxon>
    </lineage>
</organism>
<accession>A0A453PA81</accession>
<evidence type="ECO:0000313" key="2">
    <source>
        <dbReference type="EnsemblPlants" id="AET6Gv20665600.1"/>
    </source>
</evidence>
<feature type="region of interest" description="Disordered" evidence="1">
    <location>
        <begin position="1"/>
        <end position="47"/>
    </location>
</feature>
<evidence type="ECO:0000256" key="1">
    <source>
        <dbReference type="SAM" id="MobiDB-lite"/>
    </source>
</evidence>
<reference evidence="2" key="3">
    <citation type="journal article" date="2017" name="Nature">
        <title>Genome sequence of the progenitor of the wheat D genome Aegilops tauschii.</title>
        <authorList>
            <person name="Luo M.C."/>
            <person name="Gu Y.Q."/>
            <person name="Puiu D."/>
            <person name="Wang H."/>
            <person name="Twardziok S.O."/>
            <person name="Deal K.R."/>
            <person name="Huo N."/>
            <person name="Zhu T."/>
            <person name="Wang L."/>
            <person name="Wang Y."/>
            <person name="McGuire P.E."/>
            <person name="Liu S."/>
            <person name="Long H."/>
            <person name="Ramasamy R.K."/>
            <person name="Rodriguez J.C."/>
            <person name="Van S.L."/>
            <person name="Yuan L."/>
            <person name="Wang Z."/>
            <person name="Xia Z."/>
            <person name="Xiao L."/>
            <person name="Anderson O.D."/>
            <person name="Ouyang S."/>
            <person name="Liang Y."/>
            <person name="Zimin A.V."/>
            <person name="Pertea G."/>
            <person name="Qi P."/>
            <person name="Bennetzen J.L."/>
            <person name="Dai X."/>
            <person name="Dawson M.W."/>
            <person name="Muller H.G."/>
            <person name="Kugler K."/>
            <person name="Rivarola-Duarte L."/>
            <person name="Spannagl M."/>
            <person name="Mayer K.F.X."/>
            <person name="Lu F.H."/>
            <person name="Bevan M.W."/>
            <person name="Leroy P."/>
            <person name="Li P."/>
            <person name="You F.M."/>
            <person name="Sun Q."/>
            <person name="Liu Z."/>
            <person name="Lyons E."/>
            <person name="Wicker T."/>
            <person name="Salzberg S.L."/>
            <person name="Devos K.M."/>
            <person name="Dvorak J."/>
        </authorList>
    </citation>
    <scope>NUCLEOTIDE SEQUENCE [LARGE SCALE GENOMIC DNA]</scope>
    <source>
        <strain evidence="2">cv. AL8/78</strain>
    </source>
</reference>
<protein>
    <submittedName>
        <fullName evidence="2">Uncharacterized protein</fullName>
    </submittedName>
</protein>
<reference evidence="3" key="2">
    <citation type="journal article" date="2017" name="Nat. Plants">
        <title>The Aegilops tauschii genome reveals multiple impacts of transposons.</title>
        <authorList>
            <person name="Zhao G."/>
            <person name="Zou C."/>
            <person name="Li K."/>
            <person name="Wang K."/>
            <person name="Li T."/>
            <person name="Gao L."/>
            <person name="Zhang X."/>
            <person name="Wang H."/>
            <person name="Yang Z."/>
            <person name="Liu X."/>
            <person name="Jiang W."/>
            <person name="Mao L."/>
            <person name="Kong X."/>
            <person name="Jiao Y."/>
            <person name="Jia J."/>
        </authorList>
    </citation>
    <scope>NUCLEOTIDE SEQUENCE [LARGE SCALE GENOMIC DNA]</scope>
    <source>
        <strain evidence="3">cv. AL8/78</strain>
    </source>
</reference>
<reference evidence="2" key="4">
    <citation type="submission" date="2019-03" db="UniProtKB">
        <authorList>
            <consortium name="EnsemblPlants"/>
        </authorList>
    </citation>
    <scope>IDENTIFICATION</scope>
</reference>